<dbReference type="InterPro" id="IPR029063">
    <property type="entry name" value="SAM-dependent_MTases_sf"/>
</dbReference>
<dbReference type="eggNOG" id="KOG3404">
    <property type="taxonomic scope" value="Eukaryota"/>
</dbReference>
<dbReference type="AlphaFoldDB" id="A0A067RB15"/>
<dbReference type="Proteomes" id="UP000027135">
    <property type="component" value="Unassembled WGS sequence"/>
</dbReference>
<evidence type="ECO:0000256" key="12">
    <source>
        <dbReference type="SAM" id="MobiDB-lite"/>
    </source>
</evidence>
<dbReference type="PROSITE" id="PS00997">
    <property type="entry name" value="G10_1"/>
    <property type="match status" value="1"/>
</dbReference>
<dbReference type="PROSITE" id="PS51626">
    <property type="entry name" value="SAM_MT_TRM1"/>
    <property type="match status" value="1"/>
</dbReference>
<keyword evidence="7 11" id="KW-0949">S-adenosyl-L-methionine</keyword>
<sequence>MDSYSLGLDRELYEYCLRENIADKNLIAKWKKQGYENLCCLRCIQTRDTNFGTNCICRVPKGKLEETSVKNMPFLLKSVLLYKLDLDYKHGEGIMPEVYCYKCDVSMIQMDKTGEKEETCRDSEKKVITEGKAEVLIYSSKNVFYNPVQEFNRDLSIAVLTLCAQDHYQTLRERNMKKNEKSLEDGSSDVPVEKLTAGIKYENLHLGGQASELISPNLAKIGNKRIGKEERDEGWKGREKDSKKGGKHGKWKK</sequence>
<dbReference type="GO" id="GO:0032259">
    <property type="term" value="P:methylation"/>
    <property type="evidence" value="ECO:0007669"/>
    <property type="project" value="UniProtKB-UniRule"/>
</dbReference>
<dbReference type="PRINTS" id="PR00322">
    <property type="entry name" value="G10"/>
</dbReference>
<dbReference type="EMBL" id="KK852623">
    <property type="protein sequence ID" value="KDR19959.1"/>
    <property type="molecule type" value="Genomic_DNA"/>
</dbReference>
<evidence type="ECO:0000256" key="2">
    <source>
        <dbReference type="ARBA" id="ARBA00005287"/>
    </source>
</evidence>
<dbReference type="PANTHER" id="PTHR19411">
    <property type="entry name" value="PROTEIN BUD31-RELATED"/>
    <property type="match status" value="1"/>
</dbReference>
<dbReference type="Pfam" id="PF02005">
    <property type="entry name" value="TRM"/>
    <property type="match status" value="1"/>
</dbReference>
<dbReference type="STRING" id="136037.A0A067RB15"/>
<evidence type="ECO:0000256" key="5">
    <source>
        <dbReference type="ARBA" id="ARBA00022603"/>
    </source>
</evidence>
<evidence type="ECO:0000256" key="11">
    <source>
        <dbReference type="PROSITE-ProRule" id="PRU00958"/>
    </source>
</evidence>
<gene>
    <name evidence="13" type="ORF">L798_05238</name>
</gene>
<evidence type="ECO:0000256" key="4">
    <source>
        <dbReference type="ARBA" id="ARBA00022555"/>
    </source>
</evidence>
<dbReference type="GO" id="GO:0005681">
    <property type="term" value="C:spliceosomal complex"/>
    <property type="evidence" value="ECO:0007669"/>
    <property type="project" value="TreeGrafter"/>
</dbReference>
<feature type="region of interest" description="Disordered" evidence="12">
    <location>
        <begin position="221"/>
        <end position="253"/>
    </location>
</feature>
<dbReference type="Gene3D" id="3.40.50.150">
    <property type="entry name" value="Vaccinia Virus protein VP39"/>
    <property type="match status" value="1"/>
</dbReference>
<keyword evidence="8 11" id="KW-0819">tRNA processing</keyword>
<evidence type="ECO:0000256" key="1">
    <source>
        <dbReference type="ARBA" id="ARBA00004123"/>
    </source>
</evidence>
<evidence type="ECO:0000256" key="9">
    <source>
        <dbReference type="ARBA" id="ARBA00022884"/>
    </source>
</evidence>
<evidence type="ECO:0000313" key="13">
    <source>
        <dbReference type="EMBL" id="KDR19959.1"/>
    </source>
</evidence>
<dbReference type="GO" id="GO:0000049">
    <property type="term" value="F:tRNA binding"/>
    <property type="evidence" value="ECO:0007669"/>
    <property type="project" value="UniProtKB-UniRule"/>
</dbReference>
<dbReference type="Pfam" id="PF01125">
    <property type="entry name" value="BUD31"/>
    <property type="match status" value="1"/>
</dbReference>
<protein>
    <recommendedName>
        <fullName evidence="3">Protein BUD31 homolog</fullName>
    </recommendedName>
</protein>
<keyword evidence="10" id="KW-0539">Nucleus</keyword>
<dbReference type="GO" id="GO:0008033">
    <property type="term" value="P:tRNA processing"/>
    <property type="evidence" value="ECO:0007669"/>
    <property type="project" value="UniProtKB-UniRule"/>
</dbReference>
<keyword evidence="4 11" id="KW-0820">tRNA-binding</keyword>
<comment type="similarity">
    <text evidence="11">Belongs to the class I-like SAM-binding methyltransferase superfamily. Trm1 family.</text>
</comment>
<dbReference type="GO" id="GO:0016423">
    <property type="term" value="F:tRNA (guanine) methyltransferase activity"/>
    <property type="evidence" value="ECO:0007669"/>
    <property type="project" value="InterPro"/>
</dbReference>
<evidence type="ECO:0000256" key="6">
    <source>
        <dbReference type="ARBA" id="ARBA00022679"/>
    </source>
</evidence>
<keyword evidence="14" id="KW-1185">Reference proteome</keyword>
<dbReference type="InterPro" id="IPR018230">
    <property type="entry name" value="BUD31/G10-rel_CS"/>
</dbReference>
<proteinExistence type="inferred from homology"/>
<feature type="compositionally biased region" description="Basic and acidic residues" evidence="12">
    <location>
        <begin position="226"/>
        <end position="244"/>
    </location>
</feature>
<evidence type="ECO:0000256" key="10">
    <source>
        <dbReference type="ARBA" id="ARBA00023242"/>
    </source>
</evidence>
<evidence type="ECO:0000256" key="8">
    <source>
        <dbReference type="ARBA" id="ARBA00022694"/>
    </source>
</evidence>
<keyword evidence="6 11" id="KW-0808">Transferase</keyword>
<keyword evidence="9 11" id="KW-0694">RNA-binding</keyword>
<organism evidence="13 14">
    <name type="scientific">Zootermopsis nevadensis</name>
    <name type="common">Dampwood termite</name>
    <dbReference type="NCBI Taxonomy" id="136037"/>
    <lineage>
        <taxon>Eukaryota</taxon>
        <taxon>Metazoa</taxon>
        <taxon>Ecdysozoa</taxon>
        <taxon>Arthropoda</taxon>
        <taxon>Hexapoda</taxon>
        <taxon>Insecta</taxon>
        <taxon>Pterygota</taxon>
        <taxon>Neoptera</taxon>
        <taxon>Polyneoptera</taxon>
        <taxon>Dictyoptera</taxon>
        <taxon>Blattodea</taxon>
        <taxon>Blattoidea</taxon>
        <taxon>Termitoidae</taxon>
        <taxon>Termopsidae</taxon>
        <taxon>Zootermopsis</taxon>
    </lineage>
</organism>
<evidence type="ECO:0000256" key="7">
    <source>
        <dbReference type="ARBA" id="ARBA00022691"/>
    </source>
</evidence>
<name>A0A067RB15_ZOONE</name>
<keyword evidence="5 11" id="KW-0489">Methyltransferase</keyword>
<comment type="subcellular location">
    <subcellularLocation>
        <location evidence="1">Nucleus</location>
    </subcellularLocation>
</comment>
<evidence type="ECO:0000256" key="3">
    <source>
        <dbReference type="ARBA" id="ARBA00015122"/>
    </source>
</evidence>
<dbReference type="PANTHER" id="PTHR19411:SF0">
    <property type="entry name" value="PROTEIN BUD31 HOMOLOG"/>
    <property type="match status" value="1"/>
</dbReference>
<reference evidence="13 14" key="1">
    <citation type="journal article" date="2014" name="Nat. Commun.">
        <title>Molecular traces of alternative social organization in a termite genome.</title>
        <authorList>
            <person name="Terrapon N."/>
            <person name="Li C."/>
            <person name="Robertson H.M."/>
            <person name="Ji L."/>
            <person name="Meng X."/>
            <person name="Booth W."/>
            <person name="Chen Z."/>
            <person name="Childers C.P."/>
            <person name="Glastad K.M."/>
            <person name="Gokhale K."/>
            <person name="Gowin J."/>
            <person name="Gronenberg W."/>
            <person name="Hermansen R.A."/>
            <person name="Hu H."/>
            <person name="Hunt B.G."/>
            <person name="Huylmans A.K."/>
            <person name="Khalil S.M."/>
            <person name="Mitchell R.D."/>
            <person name="Munoz-Torres M.C."/>
            <person name="Mustard J.A."/>
            <person name="Pan H."/>
            <person name="Reese J.T."/>
            <person name="Scharf M.E."/>
            <person name="Sun F."/>
            <person name="Vogel H."/>
            <person name="Xiao J."/>
            <person name="Yang W."/>
            <person name="Yang Z."/>
            <person name="Yang Z."/>
            <person name="Zhou J."/>
            <person name="Zhu J."/>
            <person name="Brent C.S."/>
            <person name="Elsik C.G."/>
            <person name="Goodisman M.A."/>
            <person name="Liberles D.A."/>
            <person name="Roe R.M."/>
            <person name="Vargo E.L."/>
            <person name="Vilcinskas A."/>
            <person name="Wang J."/>
            <person name="Bornberg-Bauer E."/>
            <person name="Korb J."/>
            <person name="Zhang G."/>
            <person name="Liebig J."/>
        </authorList>
    </citation>
    <scope>NUCLEOTIDE SEQUENCE [LARGE SCALE GENOMIC DNA]</scope>
    <source>
        <tissue evidence="13">Whole organism</tissue>
    </source>
</reference>
<dbReference type="InParanoid" id="A0A067RB15"/>
<dbReference type="InterPro" id="IPR001748">
    <property type="entry name" value="BUD31"/>
</dbReference>
<comment type="similarity">
    <text evidence="2">Belongs to the BUD31 (G10) family.</text>
</comment>
<dbReference type="InterPro" id="IPR002905">
    <property type="entry name" value="Trm1"/>
</dbReference>
<accession>A0A067RB15</accession>
<evidence type="ECO:0000313" key="14">
    <source>
        <dbReference type="Proteomes" id="UP000027135"/>
    </source>
</evidence>
<dbReference type="GO" id="GO:0000398">
    <property type="term" value="P:mRNA splicing, via spliceosome"/>
    <property type="evidence" value="ECO:0007669"/>
    <property type="project" value="TreeGrafter"/>
</dbReference>